<sequence>MPTTTTSHSGAFQQHPLVHHKASLHSQSKAYIVIFDADNSGNRVHIFYFDSNLNLVHIGKYLELFKLHRKTPVKVGVTTSSRALGIEASDRILQAVKIFLKVKSTLKSKPEWVTILNGTQEKIATEKASEISDADDTYVKEMYLKGGKYFLYVHSYLHYSLLAAQVEILKVESSENPCLLGGFHRTCTYGGATYEASAHPSGSSMERCRRVAFRALKRRAQGGEYTKAAVAVMGDLVDILASNMKILFKDRTFCEEFLEQLHFEIPTLLLHGGKVIEVVKWFHRHKASCRKLVGAPKVIFLHWEWMSRQFSVFFELLETSSVTIQSISSLVLGTADNPLIGWELIPTYHYQLAAHYLKKKRLCLELAPSMIETTGEIDGTAESVFPLIYVGDNYVHRLTQYKTDGKLIELNAHCVYVDHGCGSCDCNNDTGISEAL</sequence>
<evidence type="ECO:0000313" key="4">
    <source>
        <dbReference type="EMBL" id="RVW73322.1"/>
    </source>
</evidence>
<dbReference type="EMBL" id="QGNW01000394">
    <property type="protein sequence ID" value="RVW73322.1"/>
    <property type="molecule type" value="Genomic_DNA"/>
</dbReference>
<feature type="domain" description="Trafficking protein particle complex subunit 11" evidence="3">
    <location>
        <begin position="257"/>
        <end position="398"/>
    </location>
</feature>
<dbReference type="InterPro" id="IPR000407">
    <property type="entry name" value="GDA1_CD39_NTPase"/>
</dbReference>
<comment type="caution">
    <text evidence="4">The sequence shown here is derived from an EMBL/GenBank/DDBJ whole genome shotgun (WGS) entry which is preliminary data.</text>
</comment>
<dbReference type="Pfam" id="PF01150">
    <property type="entry name" value="GDA1_CD39"/>
    <property type="match status" value="1"/>
</dbReference>
<dbReference type="PANTHER" id="PTHR14374">
    <property type="entry name" value="FOIE GRAS"/>
    <property type="match status" value="1"/>
</dbReference>
<organism evidence="4 5">
    <name type="scientific">Vitis vinifera</name>
    <name type="common">Grape</name>
    <dbReference type="NCBI Taxonomy" id="29760"/>
    <lineage>
        <taxon>Eukaryota</taxon>
        <taxon>Viridiplantae</taxon>
        <taxon>Streptophyta</taxon>
        <taxon>Embryophyta</taxon>
        <taxon>Tracheophyta</taxon>
        <taxon>Spermatophyta</taxon>
        <taxon>Magnoliopsida</taxon>
        <taxon>eudicotyledons</taxon>
        <taxon>Gunneridae</taxon>
        <taxon>Pentapetalae</taxon>
        <taxon>rosids</taxon>
        <taxon>Vitales</taxon>
        <taxon>Vitaceae</taxon>
        <taxon>Viteae</taxon>
        <taxon>Vitis</taxon>
    </lineage>
</organism>
<evidence type="ECO:0000256" key="2">
    <source>
        <dbReference type="ARBA" id="ARBA00022801"/>
    </source>
</evidence>
<keyword evidence="2" id="KW-0378">Hydrolase</keyword>
<dbReference type="Pfam" id="PF11817">
    <property type="entry name" value="Foie-gras_1"/>
    <property type="match status" value="1"/>
</dbReference>
<evidence type="ECO:0000259" key="3">
    <source>
        <dbReference type="Pfam" id="PF11817"/>
    </source>
</evidence>
<dbReference type="GO" id="GO:0016787">
    <property type="term" value="F:hydrolase activity"/>
    <property type="evidence" value="ECO:0007669"/>
    <property type="project" value="UniProtKB-KW"/>
</dbReference>
<dbReference type="PANTHER" id="PTHR14374:SF0">
    <property type="entry name" value="TRAFFICKING PROTEIN PARTICLE COMPLEX SUBUNIT 11"/>
    <property type="match status" value="1"/>
</dbReference>
<evidence type="ECO:0000313" key="5">
    <source>
        <dbReference type="Proteomes" id="UP000288805"/>
    </source>
</evidence>
<comment type="similarity">
    <text evidence="1">Belongs to the GDA1/CD39 NTPase family.</text>
</comment>
<reference evidence="4 5" key="1">
    <citation type="journal article" date="2018" name="PLoS Genet.">
        <title>Population sequencing reveals clonal diversity and ancestral inbreeding in the grapevine cultivar Chardonnay.</title>
        <authorList>
            <person name="Roach M.J."/>
            <person name="Johnson D.L."/>
            <person name="Bohlmann J."/>
            <person name="van Vuuren H.J."/>
            <person name="Jones S.J."/>
            <person name="Pretorius I.S."/>
            <person name="Schmidt S.A."/>
            <person name="Borneman A.R."/>
        </authorList>
    </citation>
    <scope>NUCLEOTIDE SEQUENCE [LARGE SCALE GENOMIC DNA]</scope>
    <source>
        <strain evidence="5">cv. Chardonnay</strain>
        <tissue evidence="4">Leaf</tissue>
    </source>
</reference>
<protein>
    <submittedName>
        <fullName evidence="4">Apyrase 1</fullName>
    </submittedName>
</protein>
<name>A0A438GMB4_VITVI</name>
<proteinExistence type="inferred from homology"/>
<dbReference type="AlphaFoldDB" id="A0A438GMB4"/>
<evidence type="ECO:0000256" key="1">
    <source>
        <dbReference type="ARBA" id="ARBA00009283"/>
    </source>
</evidence>
<gene>
    <name evidence="4" type="primary">APY1_1</name>
    <name evidence="4" type="ORF">CK203_057740</name>
</gene>
<dbReference type="InterPro" id="IPR021773">
    <property type="entry name" value="TPC11"/>
</dbReference>
<accession>A0A438GMB4</accession>
<dbReference type="Proteomes" id="UP000288805">
    <property type="component" value="Unassembled WGS sequence"/>
</dbReference>
<dbReference type="Gene3D" id="3.30.420.150">
    <property type="entry name" value="Exopolyphosphatase. Domain 2"/>
    <property type="match status" value="1"/>
</dbReference>